<evidence type="ECO:0000256" key="3">
    <source>
        <dbReference type="ARBA" id="ARBA00022982"/>
    </source>
</evidence>
<accession>A0ABV8NJ92</accession>
<dbReference type="CDD" id="cd02947">
    <property type="entry name" value="TRX_family"/>
    <property type="match status" value="1"/>
</dbReference>
<evidence type="ECO:0000313" key="9">
    <source>
        <dbReference type="Proteomes" id="UP001595792"/>
    </source>
</evidence>
<dbReference type="PANTHER" id="PTHR45663:SF11">
    <property type="entry name" value="GEO12009P1"/>
    <property type="match status" value="1"/>
</dbReference>
<proteinExistence type="inferred from homology"/>
<dbReference type="Pfam" id="PF00085">
    <property type="entry name" value="Thioredoxin"/>
    <property type="match status" value="1"/>
</dbReference>
<evidence type="ECO:0000256" key="2">
    <source>
        <dbReference type="ARBA" id="ARBA00022448"/>
    </source>
</evidence>
<keyword evidence="2" id="KW-0813">Transport</keyword>
<evidence type="ECO:0000256" key="5">
    <source>
        <dbReference type="ARBA" id="ARBA00023284"/>
    </source>
</evidence>
<comment type="similarity">
    <text evidence="1">Belongs to the thioredoxin family.</text>
</comment>
<evidence type="ECO:0000256" key="4">
    <source>
        <dbReference type="ARBA" id="ARBA00023157"/>
    </source>
</evidence>
<dbReference type="EMBL" id="JBHSBY010000019">
    <property type="protein sequence ID" value="MFC4195699.1"/>
    <property type="molecule type" value="Genomic_DNA"/>
</dbReference>
<dbReference type="PRINTS" id="PR00421">
    <property type="entry name" value="THIOREDOXIN"/>
</dbReference>
<dbReference type="Proteomes" id="UP001595792">
    <property type="component" value="Unassembled WGS sequence"/>
</dbReference>
<dbReference type="PROSITE" id="PS51352">
    <property type="entry name" value="THIOREDOXIN_2"/>
    <property type="match status" value="1"/>
</dbReference>
<dbReference type="InterPro" id="IPR013766">
    <property type="entry name" value="Thioredoxin_domain"/>
</dbReference>
<keyword evidence="3" id="KW-0249">Electron transport</keyword>
<sequence length="98" mass="10894">MSKFFDLINGDKPVLVDFFAEWCGPCKMMKPILEQLKSQVGDSVSIIKIDIDKNQPAAATYNVQSVPTLILFKKGKPVWRQSGVAQASQLKQVIDSHS</sequence>
<dbReference type="InterPro" id="IPR017937">
    <property type="entry name" value="Thioredoxin_CS"/>
</dbReference>
<dbReference type="PIRSF" id="PIRSF000077">
    <property type="entry name" value="Thioredoxin"/>
    <property type="match status" value="1"/>
</dbReference>
<protein>
    <recommendedName>
        <fullName evidence="6">Thioredoxin</fullName>
    </recommendedName>
</protein>
<evidence type="ECO:0000256" key="6">
    <source>
        <dbReference type="NCBIfam" id="TIGR01068"/>
    </source>
</evidence>
<dbReference type="SUPFAM" id="SSF52833">
    <property type="entry name" value="Thioredoxin-like"/>
    <property type="match status" value="1"/>
</dbReference>
<evidence type="ECO:0000256" key="1">
    <source>
        <dbReference type="ARBA" id="ARBA00008987"/>
    </source>
</evidence>
<comment type="caution">
    <text evidence="8">The sequence shown here is derived from an EMBL/GenBank/DDBJ whole genome shotgun (WGS) entry which is preliminary data.</text>
</comment>
<dbReference type="Gene3D" id="3.40.30.10">
    <property type="entry name" value="Glutaredoxin"/>
    <property type="match status" value="1"/>
</dbReference>
<evidence type="ECO:0000313" key="8">
    <source>
        <dbReference type="EMBL" id="MFC4195699.1"/>
    </source>
</evidence>
<keyword evidence="5" id="KW-0676">Redox-active center</keyword>
<keyword evidence="9" id="KW-1185">Reference proteome</keyword>
<dbReference type="PROSITE" id="PS00194">
    <property type="entry name" value="THIOREDOXIN_1"/>
    <property type="match status" value="1"/>
</dbReference>
<organism evidence="8 9">
    <name type="scientific">Pedobacter jamesrossensis</name>
    <dbReference type="NCBI Taxonomy" id="1908238"/>
    <lineage>
        <taxon>Bacteria</taxon>
        <taxon>Pseudomonadati</taxon>
        <taxon>Bacteroidota</taxon>
        <taxon>Sphingobacteriia</taxon>
        <taxon>Sphingobacteriales</taxon>
        <taxon>Sphingobacteriaceae</taxon>
        <taxon>Pedobacter</taxon>
    </lineage>
</organism>
<dbReference type="NCBIfam" id="TIGR01068">
    <property type="entry name" value="thioredoxin"/>
    <property type="match status" value="1"/>
</dbReference>
<dbReference type="InterPro" id="IPR036249">
    <property type="entry name" value="Thioredoxin-like_sf"/>
</dbReference>
<dbReference type="RefSeq" id="WP_378959012.1">
    <property type="nucleotide sequence ID" value="NZ_JBHRXC010000016.1"/>
</dbReference>
<keyword evidence="4" id="KW-1015">Disulfide bond</keyword>
<gene>
    <name evidence="8" type="primary">trxA</name>
    <name evidence="8" type="ORF">ACFOUY_03195</name>
</gene>
<evidence type="ECO:0000259" key="7">
    <source>
        <dbReference type="PROSITE" id="PS51352"/>
    </source>
</evidence>
<dbReference type="PANTHER" id="PTHR45663">
    <property type="entry name" value="GEO12009P1"/>
    <property type="match status" value="1"/>
</dbReference>
<dbReference type="InterPro" id="IPR005746">
    <property type="entry name" value="Thioredoxin"/>
</dbReference>
<feature type="domain" description="Thioredoxin" evidence="7">
    <location>
        <begin position="1"/>
        <end position="98"/>
    </location>
</feature>
<name>A0ABV8NJ92_9SPHI</name>
<reference evidence="9" key="1">
    <citation type="journal article" date="2019" name="Int. J. Syst. Evol. Microbiol.">
        <title>The Global Catalogue of Microorganisms (GCM) 10K type strain sequencing project: providing services to taxonomists for standard genome sequencing and annotation.</title>
        <authorList>
            <consortium name="The Broad Institute Genomics Platform"/>
            <consortium name="The Broad Institute Genome Sequencing Center for Infectious Disease"/>
            <person name="Wu L."/>
            <person name="Ma J."/>
        </authorList>
    </citation>
    <scope>NUCLEOTIDE SEQUENCE [LARGE SCALE GENOMIC DNA]</scope>
    <source>
        <strain evidence="9">CCM 8689</strain>
    </source>
</reference>